<evidence type="ECO:0000313" key="1">
    <source>
        <dbReference type="EMBL" id="KAE9352964.1"/>
    </source>
</evidence>
<proteinExistence type="predicted"/>
<organism evidence="1 2">
    <name type="scientific">Phytophthora rubi</name>
    <dbReference type="NCBI Taxonomy" id="129364"/>
    <lineage>
        <taxon>Eukaryota</taxon>
        <taxon>Sar</taxon>
        <taxon>Stramenopiles</taxon>
        <taxon>Oomycota</taxon>
        <taxon>Peronosporomycetes</taxon>
        <taxon>Peronosporales</taxon>
        <taxon>Peronosporaceae</taxon>
        <taxon>Phytophthora</taxon>
    </lineage>
</organism>
<dbReference type="AlphaFoldDB" id="A0A6A4FTT3"/>
<dbReference type="EMBL" id="QXFT01000152">
    <property type="protein sequence ID" value="KAE9352964.1"/>
    <property type="molecule type" value="Genomic_DNA"/>
</dbReference>
<dbReference type="Proteomes" id="UP000434957">
    <property type="component" value="Unassembled WGS sequence"/>
</dbReference>
<reference evidence="1 2" key="1">
    <citation type="submission" date="2018-08" db="EMBL/GenBank/DDBJ databases">
        <title>Genomic investigation of the strawberry pathogen Phytophthora fragariae indicates pathogenicity is determined by transcriptional variation in three key races.</title>
        <authorList>
            <person name="Adams T.M."/>
            <person name="Armitage A.D."/>
            <person name="Sobczyk M.K."/>
            <person name="Bates H.J."/>
            <person name="Dunwell J.M."/>
            <person name="Nellist C.F."/>
            <person name="Harrison R.J."/>
        </authorList>
    </citation>
    <scope>NUCLEOTIDE SEQUENCE [LARGE SCALE GENOMIC DNA]</scope>
    <source>
        <strain evidence="1 2">SCRP333</strain>
    </source>
</reference>
<accession>A0A6A4FTT3</accession>
<gene>
    <name evidence="1" type="ORF">PR003_g4114</name>
</gene>
<name>A0A6A4FTT3_9STRA</name>
<sequence>MAEKRLPASCVGTHWDASYHAALVGEVVGLALGGAVVDSPALGSKVVGGPVPDRAVSNGAEVVGSVLGDTEVVAAALGGPTVLGRAEDEGVSAAGIATHVFNVRGIVQTLFVHVLVMEEDMHKLINSVGGRPITKLGVNNCMGKEVPLNP</sequence>
<evidence type="ECO:0000313" key="2">
    <source>
        <dbReference type="Proteomes" id="UP000434957"/>
    </source>
</evidence>
<protein>
    <submittedName>
        <fullName evidence="1">Uncharacterized protein</fullName>
    </submittedName>
</protein>
<comment type="caution">
    <text evidence="1">The sequence shown here is derived from an EMBL/GenBank/DDBJ whole genome shotgun (WGS) entry which is preliminary data.</text>
</comment>
<keyword evidence="2" id="KW-1185">Reference proteome</keyword>